<evidence type="ECO:0000256" key="1">
    <source>
        <dbReference type="SAM" id="SignalP"/>
    </source>
</evidence>
<keyword evidence="2" id="KW-1185">Reference proteome</keyword>
<proteinExistence type="predicted"/>
<protein>
    <submittedName>
        <fullName evidence="3">Uncharacterized protein LOC117236896</fullName>
    </submittedName>
</protein>
<accession>A0A6J3KS39</accession>
<feature type="signal peptide" evidence="1">
    <location>
        <begin position="1"/>
        <end position="24"/>
    </location>
</feature>
<dbReference type="GeneID" id="117236896"/>
<organism evidence="2 3">
    <name type="scientific">Bombus vosnesenskii</name>
    <dbReference type="NCBI Taxonomy" id="207650"/>
    <lineage>
        <taxon>Eukaryota</taxon>
        <taxon>Metazoa</taxon>
        <taxon>Ecdysozoa</taxon>
        <taxon>Arthropoda</taxon>
        <taxon>Hexapoda</taxon>
        <taxon>Insecta</taxon>
        <taxon>Pterygota</taxon>
        <taxon>Neoptera</taxon>
        <taxon>Endopterygota</taxon>
        <taxon>Hymenoptera</taxon>
        <taxon>Apocrita</taxon>
        <taxon>Aculeata</taxon>
        <taxon>Apoidea</taxon>
        <taxon>Anthophila</taxon>
        <taxon>Apidae</taxon>
        <taxon>Bombus</taxon>
        <taxon>Pyrobombus</taxon>
    </lineage>
</organism>
<sequence>MYSGMIIWISTVAYLFCSLKSCYSLDCNGAKIVTYGEPCVTARRLPFQIQGPKPCSKEEKAPVSLNFKVVTDTYTQPRHIEYPISVDMPTTTSSPSGKLSMEDTLRGEVYAYNTYVPPAVNPSLPSKNYNFQVENPITTNDVTSDDECETKVKRLKGLQSRIDRILVPACEVSSLSCS</sequence>
<evidence type="ECO:0000313" key="3">
    <source>
        <dbReference type="RefSeq" id="XP_033356178.1"/>
    </source>
</evidence>
<keyword evidence="1" id="KW-0732">Signal</keyword>
<dbReference type="RefSeq" id="XP_033356178.1">
    <property type="nucleotide sequence ID" value="XM_033500287.1"/>
</dbReference>
<feature type="chain" id="PRO_5026988961" evidence="1">
    <location>
        <begin position="25"/>
        <end position="178"/>
    </location>
</feature>
<gene>
    <name evidence="3" type="primary">LOC117236896</name>
</gene>
<dbReference type="Proteomes" id="UP000504631">
    <property type="component" value="Unplaced"/>
</dbReference>
<reference evidence="3" key="1">
    <citation type="submission" date="2025-08" db="UniProtKB">
        <authorList>
            <consortium name="RefSeq"/>
        </authorList>
    </citation>
    <scope>IDENTIFICATION</scope>
    <source>
        <tissue evidence="3">Muscle</tissue>
    </source>
</reference>
<dbReference type="KEGG" id="bvk:117236896"/>
<evidence type="ECO:0000313" key="2">
    <source>
        <dbReference type="Proteomes" id="UP000504631"/>
    </source>
</evidence>
<dbReference type="AlphaFoldDB" id="A0A6J3KS39"/>
<name>A0A6J3KS39_9HYME</name>